<comment type="function">
    <text evidence="6 7">Recognizes and hydrolyzes the peptide bond at the C-terminal Gly of ubiquitin. Involved in the processing of poly-ubiquitin precursors as well as that of ubiquitinated proteins.</text>
</comment>
<dbReference type="PANTHER" id="PTHR24006:SF747">
    <property type="entry name" value="UBIQUITIN CARBOXYL-TERMINAL HYDROLASE 20"/>
    <property type="match status" value="1"/>
</dbReference>
<dbReference type="SUPFAM" id="SSF54001">
    <property type="entry name" value="Cysteine proteinases"/>
    <property type="match status" value="1"/>
</dbReference>
<dbReference type="OrthoDB" id="420187at2759"/>
<evidence type="ECO:0000313" key="11">
    <source>
        <dbReference type="Proteomes" id="UP000655225"/>
    </source>
</evidence>
<feature type="domain" description="USP" evidence="9">
    <location>
        <begin position="121"/>
        <end position="430"/>
    </location>
</feature>
<evidence type="ECO:0000256" key="6">
    <source>
        <dbReference type="ARBA" id="ARBA00037450"/>
    </source>
</evidence>
<dbReference type="PANTHER" id="PTHR24006">
    <property type="entry name" value="UBIQUITIN CARBOXYL-TERMINAL HYDROLASE"/>
    <property type="match status" value="1"/>
</dbReference>
<feature type="region of interest" description="Disordered" evidence="8">
    <location>
        <begin position="1"/>
        <end position="82"/>
    </location>
</feature>
<feature type="compositionally biased region" description="Basic and acidic residues" evidence="8">
    <location>
        <begin position="655"/>
        <end position="667"/>
    </location>
</feature>
<accession>A0A834YGG4</accession>
<feature type="region of interest" description="Disordered" evidence="8">
    <location>
        <begin position="640"/>
        <end position="679"/>
    </location>
</feature>
<dbReference type="InterPro" id="IPR001394">
    <property type="entry name" value="Peptidase_C19_UCH"/>
</dbReference>
<name>A0A834YGG4_TETSI</name>
<dbReference type="GO" id="GO:0016579">
    <property type="term" value="P:protein deubiquitination"/>
    <property type="evidence" value="ECO:0007669"/>
    <property type="project" value="InterPro"/>
</dbReference>
<dbReference type="InterPro" id="IPR050164">
    <property type="entry name" value="Peptidase_C19"/>
</dbReference>
<organism evidence="10 11">
    <name type="scientific">Tetracentron sinense</name>
    <name type="common">Spur-leaf</name>
    <dbReference type="NCBI Taxonomy" id="13715"/>
    <lineage>
        <taxon>Eukaryota</taxon>
        <taxon>Viridiplantae</taxon>
        <taxon>Streptophyta</taxon>
        <taxon>Embryophyta</taxon>
        <taxon>Tracheophyta</taxon>
        <taxon>Spermatophyta</taxon>
        <taxon>Magnoliopsida</taxon>
        <taxon>Trochodendrales</taxon>
        <taxon>Trochodendraceae</taxon>
        <taxon>Tetracentron</taxon>
    </lineage>
</organism>
<comment type="catalytic activity">
    <reaction evidence="7">
        <text>Thiol-dependent hydrolysis of ester, thioester, amide, peptide and isopeptide bonds formed by the C-terminal Gly of ubiquitin (a 76-residue protein attached to proteins as an intracellular targeting signal).</text>
        <dbReference type="EC" id="3.4.19.12"/>
    </reaction>
</comment>
<keyword evidence="11" id="KW-1185">Reference proteome</keyword>
<evidence type="ECO:0000256" key="5">
    <source>
        <dbReference type="ARBA" id="ARBA00022807"/>
    </source>
</evidence>
<dbReference type="Proteomes" id="UP000655225">
    <property type="component" value="Unassembled WGS sequence"/>
</dbReference>
<dbReference type="CDD" id="cd02661">
    <property type="entry name" value="Peptidase_C19E"/>
    <property type="match status" value="1"/>
</dbReference>
<evidence type="ECO:0000256" key="1">
    <source>
        <dbReference type="ARBA" id="ARBA00009085"/>
    </source>
</evidence>
<dbReference type="EMBL" id="JABCRI010000022">
    <property type="protein sequence ID" value="KAF8379074.1"/>
    <property type="molecule type" value="Genomic_DNA"/>
</dbReference>
<dbReference type="PROSITE" id="PS00972">
    <property type="entry name" value="USP_1"/>
    <property type="match status" value="1"/>
</dbReference>
<evidence type="ECO:0000313" key="10">
    <source>
        <dbReference type="EMBL" id="KAF8379074.1"/>
    </source>
</evidence>
<dbReference type="Gene3D" id="3.90.70.10">
    <property type="entry name" value="Cysteine proteinases"/>
    <property type="match status" value="1"/>
</dbReference>
<reference evidence="10 11" key="1">
    <citation type="submission" date="2020-04" db="EMBL/GenBank/DDBJ databases">
        <title>Plant Genome Project.</title>
        <authorList>
            <person name="Zhang R.-G."/>
        </authorList>
    </citation>
    <scope>NUCLEOTIDE SEQUENCE [LARGE SCALE GENOMIC DNA]</scope>
    <source>
        <strain evidence="10">YNK0</strain>
        <tissue evidence="10">Leaf</tissue>
    </source>
</reference>
<gene>
    <name evidence="10" type="ORF">HHK36_028501</name>
</gene>
<evidence type="ECO:0000256" key="7">
    <source>
        <dbReference type="RuleBase" id="RU366025"/>
    </source>
</evidence>
<dbReference type="PROSITE" id="PS50235">
    <property type="entry name" value="USP_3"/>
    <property type="match status" value="1"/>
</dbReference>
<comment type="caution">
    <text evidence="10">The sequence shown here is derived from an EMBL/GenBank/DDBJ whole genome shotgun (WGS) entry which is preliminary data.</text>
</comment>
<dbReference type="Pfam" id="PF00443">
    <property type="entry name" value="UCH"/>
    <property type="match status" value="1"/>
</dbReference>
<dbReference type="AlphaFoldDB" id="A0A834YGG4"/>
<sequence>MESEISKTLDDDPSPPPASSSSFETLDNSLPLEETVADLLPSMSPPPLLETLDGHSAFLSSSPSEDSQDDPPSPSSTLPSLTDIKPWFSSKTSSIWPSFEEPNSLFSPNSYGESKPSMIGAGLANLGNTCFLNAVLQCFTHTVPFVQGLRSSNHATPCDRGSEGFCVFCALRDHIELSLSSSGGIISPFKLVDNMSYLSSSFSRFEQEDAHEFLQCLLDRLDSSCLDSNSKDRCLSSQDDSFVKQIFGGRLRSQLRCCNCGHCSDTFEPLIDLSLEIEDVDTLPSALKSFTKVEKIEDPEAKFTCENCKEEVSVEKQLMLDQAPSVATFHLKRFKNDGSYVEKIDKYIKYPLELDLQPYTSSSQNNDVDLKYELYAVVVHNGLSSWSGHYVCFIRSSPDTWYRLDDSKVKRVGEEFVLSQEAYILFYARQGSPWFSSLMERQKLCVDSDSLNTSPKSVLDDMETMCTSFPRGGSICNSEVKETKDNVQRNCSLVSSGERTCSGDFKECRDDVDKICTPIPCRASTCSGQVNKPLNNVERFSTPSPLGASNCSQEVNKARNNVIIHPQTPEPRSPSPDIYSEEPPDLSYHIPRNHLRSENRVPCKRQLNKALEDSKRTEAFRLMRSMPNSRSIKLMAVMMGSHSEGSLNRKKRRVGRLEDDSSDREANRPSAYRKLSPRSVNHAVAAGDFV</sequence>
<dbReference type="FunFam" id="3.90.70.10:FF:000116">
    <property type="entry name" value="Ubiquitin carboxyl-terminal hydrolase 20"/>
    <property type="match status" value="1"/>
</dbReference>
<keyword evidence="2 7" id="KW-0645">Protease</keyword>
<dbReference type="GO" id="GO:0006508">
    <property type="term" value="P:proteolysis"/>
    <property type="evidence" value="ECO:0007669"/>
    <property type="project" value="UniProtKB-KW"/>
</dbReference>
<protein>
    <recommendedName>
        <fullName evidence="7">Ubiquitin carboxyl-terminal hydrolase</fullName>
        <ecNumber evidence="7">3.4.19.12</ecNumber>
    </recommendedName>
</protein>
<dbReference type="GO" id="GO:0005634">
    <property type="term" value="C:nucleus"/>
    <property type="evidence" value="ECO:0007669"/>
    <property type="project" value="TreeGrafter"/>
</dbReference>
<proteinExistence type="inferred from homology"/>
<feature type="compositionally biased region" description="Basic and acidic residues" evidence="8">
    <location>
        <begin position="1"/>
        <end position="10"/>
    </location>
</feature>
<evidence type="ECO:0000256" key="2">
    <source>
        <dbReference type="ARBA" id="ARBA00022670"/>
    </source>
</evidence>
<dbReference type="GO" id="GO:0004843">
    <property type="term" value="F:cysteine-type deubiquitinase activity"/>
    <property type="evidence" value="ECO:0007669"/>
    <property type="project" value="UniProtKB-UniRule"/>
</dbReference>
<dbReference type="OMA" id="PWKFVNN"/>
<dbReference type="InterPro" id="IPR038765">
    <property type="entry name" value="Papain-like_cys_pep_sf"/>
</dbReference>
<keyword evidence="4 7" id="KW-0378">Hydrolase</keyword>
<keyword evidence="5 7" id="KW-0788">Thiol protease</keyword>
<evidence type="ECO:0000256" key="8">
    <source>
        <dbReference type="SAM" id="MobiDB-lite"/>
    </source>
</evidence>
<keyword evidence="3 7" id="KW-0833">Ubl conjugation pathway</keyword>
<comment type="similarity">
    <text evidence="1 7">Belongs to the peptidase C19 family.</text>
</comment>
<dbReference type="InterPro" id="IPR018200">
    <property type="entry name" value="USP_CS"/>
</dbReference>
<dbReference type="EC" id="3.4.19.12" evidence="7"/>
<dbReference type="GO" id="GO:0005829">
    <property type="term" value="C:cytosol"/>
    <property type="evidence" value="ECO:0007669"/>
    <property type="project" value="TreeGrafter"/>
</dbReference>
<dbReference type="PROSITE" id="PS00973">
    <property type="entry name" value="USP_2"/>
    <property type="match status" value="1"/>
</dbReference>
<evidence type="ECO:0000256" key="3">
    <source>
        <dbReference type="ARBA" id="ARBA00022786"/>
    </source>
</evidence>
<dbReference type="InterPro" id="IPR028889">
    <property type="entry name" value="USP"/>
</dbReference>
<evidence type="ECO:0000259" key="9">
    <source>
        <dbReference type="PROSITE" id="PS50235"/>
    </source>
</evidence>
<evidence type="ECO:0000256" key="4">
    <source>
        <dbReference type="ARBA" id="ARBA00022801"/>
    </source>
</evidence>